<feature type="domain" description="PiggyBac transposable element-derived protein" evidence="1">
    <location>
        <begin position="155"/>
        <end position="279"/>
    </location>
</feature>
<dbReference type="EMBL" id="BLXT01003724">
    <property type="protein sequence ID" value="GFO03185.1"/>
    <property type="molecule type" value="Genomic_DNA"/>
</dbReference>
<dbReference type="InterPro" id="IPR029526">
    <property type="entry name" value="PGBD"/>
</dbReference>
<proteinExistence type="predicted"/>
<dbReference type="AlphaFoldDB" id="A0AAV4A719"/>
<dbReference type="Pfam" id="PF13843">
    <property type="entry name" value="DDE_Tnp_1_7"/>
    <property type="match status" value="1"/>
</dbReference>
<protein>
    <submittedName>
        <fullName evidence="2">PiggyBac transposable element-derived protein 4</fullName>
    </submittedName>
</protein>
<sequence length="287" mass="33247">MKIREIALKLEILKRTVHEIIHDTLGYRKVSARWDPKMLTEDHKFQRVEISQRLLQRCQQDNGDEDTTHIGVGPGGDFQANNNLFENLITGDELGLPENQLVFTTAEEDGQDDNGHGRDFVAPRKWKKVEKDDCSGEFNHTQGPVLEEFKSCSRPVDFFLKFFDRTLEENIVFQTNLYAQQKQRVVTPITLQDLRGFLGINVVMKYHVLPSYTHYWSSEPDLGVEIVASTMTKSRFQALLSNLHVNNEANATENDKLWKLRPLIDRLDLNFGKLWHTEKEKGQLFCE</sequence>
<reference evidence="2 3" key="1">
    <citation type="journal article" date="2021" name="Elife">
        <title>Chloroplast acquisition without the gene transfer in kleptoplastic sea slugs, Plakobranchus ocellatus.</title>
        <authorList>
            <person name="Maeda T."/>
            <person name="Takahashi S."/>
            <person name="Yoshida T."/>
            <person name="Shimamura S."/>
            <person name="Takaki Y."/>
            <person name="Nagai Y."/>
            <person name="Toyoda A."/>
            <person name="Suzuki Y."/>
            <person name="Arimoto A."/>
            <person name="Ishii H."/>
            <person name="Satoh N."/>
            <person name="Nishiyama T."/>
            <person name="Hasebe M."/>
            <person name="Maruyama T."/>
            <person name="Minagawa J."/>
            <person name="Obokata J."/>
            <person name="Shigenobu S."/>
        </authorList>
    </citation>
    <scope>NUCLEOTIDE SEQUENCE [LARGE SCALE GENOMIC DNA]</scope>
</reference>
<name>A0AAV4A719_9GAST</name>
<dbReference type="PANTHER" id="PTHR46599">
    <property type="entry name" value="PIGGYBAC TRANSPOSABLE ELEMENT-DERIVED PROTEIN 4"/>
    <property type="match status" value="1"/>
</dbReference>
<organism evidence="2 3">
    <name type="scientific">Plakobranchus ocellatus</name>
    <dbReference type="NCBI Taxonomy" id="259542"/>
    <lineage>
        <taxon>Eukaryota</taxon>
        <taxon>Metazoa</taxon>
        <taxon>Spiralia</taxon>
        <taxon>Lophotrochozoa</taxon>
        <taxon>Mollusca</taxon>
        <taxon>Gastropoda</taxon>
        <taxon>Heterobranchia</taxon>
        <taxon>Euthyneura</taxon>
        <taxon>Panpulmonata</taxon>
        <taxon>Sacoglossa</taxon>
        <taxon>Placobranchoidea</taxon>
        <taxon>Plakobranchidae</taxon>
        <taxon>Plakobranchus</taxon>
    </lineage>
</organism>
<keyword evidence="3" id="KW-1185">Reference proteome</keyword>
<accession>A0AAV4A719</accession>
<evidence type="ECO:0000313" key="2">
    <source>
        <dbReference type="EMBL" id="GFO03185.1"/>
    </source>
</evidence>
<comment type="caution">
    <text evidence="2">The sequence shown here is derived from an EMBL/GenBank/DDBJ whole genome shotgun (WGS) entry which is preliminary data.</text>
</comment>
<evidence type="ECO:0000313" key="3">
    <source>
        <dbReference type="Proteomes" id="UP000735302"/>
    </source>
</evidence>
<dbReference type="PANTHER" id="PTHR46599:SF3">
    <property type="entry name" value="PIGGYBAC TRANSPOSABLE ELEMENT-DERIVED PROTEIN 4"/>
    <property type="match status" value="1"/>
</dbReference>
<evidence type="ECO:0000259" key="1">
    <source>
        <dbReference type="Pfam" id="PF13843"/>
    </source>
</evidence>
<gene>
    <name evidence="2" type="ORF">PoB_002969000</name>
</gene>
<dbReference type="Proteomes" id="UP000735302">
    <property type="component" value="Unassembled WGS sequence"/>
</dbReference>